<proteinExistence type="predicted"/>
<gene>
    <name evidence="2" type="ORF">M5D96_000328</name>
</gene>
<feature type="transmembrane region" description="Helical" evidence="1">
    <location>
        <begin position="38"/>
        <end position="66"/>
    </location>
</feature>
<keyword evidence="1" id="KW-1133">Transmembrane helix</keyword>
<dbReference type="Proteomes" id="UP001059596">
    <property type="component" value="Chromosome 3R"/>
</dbReference>
<feature type="transmembrane region" description="Helical" evidence="1">
    <location>
        <begin position="73"/>
        <end position="95"/>
    </location>
</feature>
<keyword evidence="3" id="KW-1185">Reference proteome</keyword>
<evidence type="ECO:0000313" key="2">
    <source>
        <dbReference type="EMBL" id="KAI8044177.1"/>
    </source>
</evidence>
<evidence type="ECO:0000256" key="1">
    <source>
        <dbReference type="SAM" id="Phobius"/>
    </source>
</evidence>
<dbReference type="AlphaFoldDB" id="A0A9Q0BTI7"/>
<reference evidence="2" key="1">
    <citation type="journal article" date="2023" name="Genome Biol. Evol.">
        <title>Long-read-based Genome Assembly of Drosophila gunungcola Reveals Fewer Chemosensory Genes in Flower-breeding Species.</title>
        <authorList>
            <person name="Negi A."/>
            <person name="Liao B.Y."/>
            <person name="Yeh S.D."/>
        </authorList>
    </citation>
    <scope>NUCLEOTIDE SEQUENCE</scope>
    <source>
        <strain evidence="2">Sukarami</strain>
    </source>
</reference>
<sequence>MTSGAKGWAPTYIHIFSAGTRDGMQINSLNRAFKAPLIIFRCFCFVLSITLSALLAFLLHFLLAFMKFKAHGVLSLALAPLSVSLCFLHFCFGAVSQTADASATCILSLSPSLSVCIVLNSFQNSCQGFESALRCIPPTFRFLLFFKR</sequence>
<name>A0A9Q0BTI7_9MUSC</name>
<organism evidence="2 3">
    <name type="scientific">Drosophila gunungcola</name>
    <name type="common">fruit fly</name>
    <dbReference type="NCBI Taxonomy" id="103775"/>
    <lineage>
        <taxon>Eukaryota</taxon>
        <taxon>Metazoa</taxon>
        <taxon>Ecdysozoa</taxon>
        <taxon>Arthropoda</taxon>
        <taxon>Hexapoda</taxon>
        <taxon>Insecta</taxon>
        <taxon>Pterygota</taxon>
        <taxon>Neoptera</taxon>
        <taxon>Endopterygota</taxon>
        <taxon>Diptera</taxon>
        <taxon>Brachycera</taxon>
        <taxon>Muscomorpha</taxon>
        <taxon>Ephydroidea</taxon>
        <taxon>Drosophilidae</taxon>
        <taxon>Drosophila</taxon>
        <taxon>Sophophora</taxon>
    </lineage>
</organism>
<accession>A0A9Q0BTI7</accession>
<protein>
    <submittedName>
        <fullName evidence="2">Uncharacterized protein</fullName>
    </submittedName>
</protein>
<evidence type="ECO:0000313" key="3">
    <source>
        <dbReference type="Proteomes" id="UP001059596"/>
    </source>
</evidence>
<dbReference type="EMBL" id="JAMKOV010000001">
    <property type="protein sequence ID" value="KAI8044177.1"/>
    <property type="molecule type" value="Genomic_DNA"/>
</dbReference>
<keyword evidence="1" id="KW-0812">Transmembrane</keyword>
<comment type="caution">
    <text evidence="2">The sequence shown here is derived from an EMBL/GenBank/DDBJ whole genome shotgun (WGS) entry which is preliminary data.</text>
</comment>
<keyword evidence="1" id="KW-0472">Membrane</keyword>